<dbReference type="SUPFAM" id="SSF103491">
    <property type="entry name" value="Preprotein translocase SecY subunit"/>
    <property type="match status" value="1"/>
</dbReference>
<dbReference type="Pfam" id="PF00344">
    <property type="entry name" value="SecY"/>
    <property type="match status" value="1"/>
</dbReference>
<accession>A0A516TLD0</accession>
<dbReference type="InterPro" id="IPR023201">
    <property type="entry name" value="SecY_dom_sf"/>
</dbReference>
<dbReference type="KEGG" id="mkc:kam1_816"/>
<reference evidence="2" key="1">
    <citation type="submission" date="2019-03" db="EMBL/GenBank/DDBJ databases">
        <title>Complete genome of Methylacidiphilum kamchatkense Kam1.</title>
        <authorList>
            <person name="Kruse T."/>
            <person name="Murarilal Ratnadevi C."/>
            <person name="Erikstad H.-A."/>
            <person name="Birkeland N.-K."/>
        </authorList>
    </citation>
    <scope>NUCLEOTIDE SEQUENCE [LARGE SCALE GENOMIC DNA]</scope>
    <source>
        <strain evidence="2">kam1</strain>
    </source>
</reference>
<name>A0A516TLD0_9BACT</name>
<dbReference type="GO" id="GO:0016020">
    <property type="term" value="C:membrane"/>
    <property type="evidence" value="ECO:0007669"/>
    <property type="project" value="InterPro"/>
</dbReference>
<protein>
    <submittedName>
        <fullName evidence="1">SecY translocase</fullName>
    </submittedName>
</protein>
<organism evidence="1 2">
    <name type="scientific">Methylacidiphilum kamchatkense Kam1</name>
    <dbReference type="NCBI Taxonomy" id="1202785"/>
    <lineage>
        <taxon>Bacteria</taxon>
        <taxon>Pseudomonadati</taxon>
        <taxon>Verrucomicrobiota</taxon>
        <taxon>Methylacidiphilae</taxon>
        <taxon>Methylacidiphilales</taxon>
        <taxon>Methylacidiphilaceae</taxon>
        <taxon>Methylacidiphilum (ex Ratnadevi et al. 2023)</taxon>
    </lineage>
</organism>
<gene>
    <name evidence="1" type="ORF">kam1_816</name>
</gene>
<evidence type="ECO:0000313" key="2">
    <source>
        <dbReference type="Proteomes" id="UP000315925"/>
    </source>
</evidence>
<dbReference type="InterPro" id="IPR002208">
    <property type="entry name" value="SecY/SEC61-alpha"/>
</dbReference>
<evidence type="ECO:0000313" key="1">
    <source>
        <dbReference type="EMBL" id="QDQ42060.1"/>
    </source>
</evidence>
<dbReference type="Gene3D" id="1.10.3370.10">
    <property type="entry name" value="SecY subunit domain"/>
    <property type="match status" value="1"/>
</dbReference>
<dbReference type="AlphaFoldDB" id="A0A516TLD0"/>
<dbReference type="PRINTS" id="PR00303">
    <property type="entry name" value="SECYTRNLCASE"/>
</dbReference>
<dbReference type="EMBL" id="CP037899">
    <property type="protein sequence ID" value="QDQ42060.1"/>
    <property type="molecule type" value="Genomic_DNA"/>
</dbReference>
<proteinExistence type="predicted"/>
<dbReference type="GO" id="GO:0015031">
    <property type="term" value="P:protein transport"/>
    <property type="evidence" value="ECO:0007669"/>
    <property type="project" value="InterPro"/>
</dbReference>
<sequence>MLNAFVNIFKIPELRSRILFTLGVIIIIRLGSAIPCPGVNPNVLGEFFRTVVDQQAQGSVVGMLNLFSGGALENCAIFSLSVMPYISASIMMQLLTTVVPTLGKLAREEGVGRN</sequence>
<dbReference type="Proteomes" id="UP000315925">
    <property type="component" value="Chromosome"/>
</dbReference>